<comment type="caution">
    <text evidence="3">The sequence shown here is derived from an EMBL/GenBank/DDBJ whole genome shotgun (WGS) entry which is preliminary data.</text>
</comment>
<accession>A0ABW5WKL7</accession>
<dbReference type="CDD" id="cd05829">
    <property type="entry name" value="Sortase_F"/>
    <property type="match status" value="1"/>
</dbReference>
<organism evidence="3 4">
    <name type="scientific">Prauserella oleivorans</name>
    <dbReference type="NCBI Taxonomy" id="1478153"/>
    <lineage>
        <taxon>Bacteria</taxon>
        <taxon>Bacillati</taxon>
        <taxon>Actinomycetota</taxon>
        <taxon>Actinomycetes</taxon>
        <taxon>Pseudonocardiales</taxon>
        <taxon>Pseudonocardiaceae</taxon>
        <taxon>Prauserella</taxon>
    </lineage>
</organism>
<evidence type="ECO:0000256" key="2">
    <source>
        <dbReference type="SAM" id="MobiDB-lite"/>
    </source>
</evidence>
<dbReference type="Gene3D" id="2.40.260.10">
    <property type="entry name" value="Sortase"/>
    <property type="match status" value="1"/>
</dbReference>
<evidence type="ECO:0000256" key="1">
    <source>
        <dbReference type="ARBA" id="ARBA00022801"/>
    </source>
</evidence>
<dbReference type="NCBIfam" id="NF033748">
    <property type="entry name" value="class_F_sortase"/>
    <property type="match status" value="1"/>
</dbReference>
<dbReference type="SUPFAM" id="SSF63817">
    <property type="entry name" value="Sortase"/>
    <property type="match status" value="1"/>
</dbReference>
<keyword evidence="4" id="KW-1185">Reference proteome</keyword>
<dbReference type="Pfam" id="PF04203">
    <property type="entry name" value="Sortase"/>
    <property type="match status" value="1"/>
</dbReference>
<dbReference type="InterPro" id="IPR023365">
    <property type="entry name" value="Sortase_dom-sf"/>
</dbReference>
<proteinExistence type="predicted"/>
<dbReference type="InterPro" id="IPR005754">
    <property type="entry name" value="Sortase"/>
</dbReference>
<name>A0ABW5WKL7_9PSEU</name>
<protein>
    <submittedName>
        <fullName evidence="3">Class F sortase</fullName>
    </submittedName>
</protein>
<reference evidence="4" key="1">
    <citation type="journal article" date="2019" name="Int. J. Syst. Evol. Microbiol.">
        <title>The Global Catalogue of Microorganisms (GCM) 10K type strain sequencing project: providing services to taxonomists for standard genome sequencing and annotation.</title>
        <authorList>
            <consortium name="The Broad Institute Genomics Platform"/>
            <consortium name="The Broad Institute Genome Sequencing Center for Infectious Disease"/>
            <person name="Wu L."/>
            <person name="Ma J."/>
        </authorList>
    </citation>
    <scope>NUCLEOTIDE SEQUENCE [LARGE SCALE GENOMIC DNA]</scope>
    <source>
        <strain evidence="4">IBRC-M 10906</strain>
    </source>
</reference>
<gene>
    <name evidence="3" type="ORF">ACFS2C_27160</name>
</gene>
<dbReference type="EMBL" id="JBHUOF010000049">
    <property type="protein sequence ID" value="MFD2803078.1"/>
    <property type="molecule type" value="Genomic_DNA"/>
</dbReference>
<feature type="region of interest" description="Disordered" evidence="2">
    <location>
        <begin position="38"/>
        <end position="70"/>
    </location>
</feature>
<evidence type="ECO:0000313" key="3">
    <source>
        <dbReference type="EMBL" id="MFD2803078.1"/>
    </source>
</evidence>
<evidence type="ECO:0000313" key="4">
    <source>
        <dbReference type="Proteomes" id="UP001597478"/>
    </source>
</evidence>
<keyword evidence="1" id="KW-0378">Hydrolase</keyword>
<dbReference type="Proteomes" id="UP001597478">
    <property type="component" value="Unassembled WGS sequence"/>
</dbReference>
<sequence length="222" mass="23328">MSEVRERRFRWPVVAGLGAAVAALVLVLVTVVSGDPEPVAAGSTPPPAPVTTQASSPPPPTETGTPASLAASEPVWLEIPAIDVRTDEIIDLGLQPNGELEVPDDAVTAGWYTKSPTPGEVGPSVIAGHVDYDGVAGVFFRLHELSPGDTATVHRDDGSAVEFTITRVEQYGKDAFPTEQVYGNTDGPELRLITCGGDFDRDSGEYLDNVVAYATMTGVRQG</sequence>
<dbReference type="RefSeq" id="WP_377395066.1">
    <property type="nucleotide sequence ID" value="NZ_JBHSAN010000054.1"/>
</dbReference>
<dbReference type="InterPro" id="IPR042001">
    <property type="entry name" value="Sortase_F"/>
</dbReference>